<organism evidence="1 2">
    <name type="scientific">Protopolystoma xenopodis</name>
    <dbReference type="NCBI Taxonomy" id="117903"/>
    <lineage>
        <taxon>Eukaryota</taxon>
        <taxon>Metazoa</taxon>
        <taxon>Spiralia</taxon>
        <taxon>Lophotrochozoa</taxon>
        <taxon>Platyhelminthes</taxon>
        <taxon>Monogenea</taxon>
        <taxon>Polyopisthocotylea</taxon>
        <taxon>Polystomatidea</taxon>
        <taxon>Polystomatidae</taxon>
        <taxon>Protopolystoma</taxon>
    </lineage>
</organism>
<accession>A0A448WBI6</accession>
<name>A0A448WBI6_9PLAT</name>
<reference evidence="1" key="1">
    <citation type="submission" date="2018-11" db="EMBL/GenBank/DDBJ databases">
        <authorList>
            <consortium name="Pathogen Informatics"/>
        </authorList>
    </citation>
    <scope>NUCLEOTIDE SEQUENCE</scope>
</reference>
<protein>
    <submittedName>
        <fullName evidence="1">Uncharacterized protein</fullName>
    </submittedName>
</protein>
<evidence type="ECO:0000313" key="1">
    <source>
        <dbReference type="EMBL" id="VEL07671.1"/>
    </source>
</evidence>
<evidence type="ECO:0000313" key="2">
    <source>
        <dbReference type="Proteomes" id="UP000784294"/>
    </source>
</evidence>
<dbReference type="EMBL" id="CAAALY010002236">
    <property type="protein sequence ID" value="VEL07671.1"/>
    <property type="molecule type" value="Genomic_DNA"/>
</dbReference>
<comment type="caution">
    <text evidence="1">The sequence shown here is derived from an EMBL/GenBank/DDBJ whole genome shotgun (WGS) entry which is preliminary data.</text>
</comment>
<dbReference type="AlphaFoldDB" id="A0A448WBI6"/>
<sequence>MPVRLRSTSTSTPLGGANENLATSFGWAILQCPFTWRSHQPGKTDQKWIILSGCRANWQASHYILSLVNPRAITGREVSALPIYTLDVRLNTHLHDCHGNFRI</sequence>
<keyword evidence="2" id="KW-1185">Reference proteome</keyword>
<gene>
    <name evidence="1" type="ORF">PXEA_LOCUS1111</name>
</gene>
<dbReference type="Proteomes" id="UP000784294">
    <property type="component" value="Unassembled WGS sequence"/>
</dbReference>
<proteinExistence type="predicted"/>